<name>A0A4Y8S8H9_9SPHI</name>
<proteinExistence type="predicted"/>
<dbReference type="OrthoDB" id="794702at2"/>
<gene>
    <name evidence="2" type="ORF">E2R66_19755</name>
</gene>
<keyword evidence="3" id="KW-1185">Reference proteome</keyword>
<evidence type="ECO:0000256" key="1">
    <source>
        <dbReference type="SAM" id="SignalP"/>
    </source>
</evidence>
<keyword evidence="1" id="KW-0732">Signal</keyword>
<evidence type="ECO:0000313" key="3">
    <source>
        <dbReference type="Proteomes" id="UP000297540"/>
    </source>
</evidence>
<accession>A0A4Y8S8H9</accession>
<feature type="chain" id="PRO_5021313428" evidence="1">
    <location>
        <begin position="20"/>
        <end position="290"/>
    </location>
</feature>
<dbReference type="Pfam" id="PF19147">
    <property type="entry name" value="DUF5829"/>
    <property type="match status" value="1"/>
</dbReference>
<dbReference type="InterPro" id="IPR043869">
    <property type="entry name" value="DUF5829"/>
</dbReference>
<feature type="signal peptide" evidence="1">
    <location>
        <begin position="1"/>
        <end position="19"/>
    </location>
</feature>
<evidence type="ECO:0000313" key="2">
    <source>
        <dbReference type="EMBL" id="TFF35202.1"/>
    </source>
</evidence>
<dbReference type="AlphaFoldDB" id="A0A4Y8S8H9"/>
<dbReference type="Proteomes" id="UP000297540">
    <property type="component" value="Unassembled WGS sequence"/>
</dbReference>
<dbReference type="EMBL" id="SOZE01000023">
    <property type="protein sequence ID" value="TFF35202.1"/>
    <property type="molecule type" value="Genomic_DNA"/>
</dbReference>
<sequence length="290" mass="33027">MRKFLFILAAILLPILSQAQTAKPQIDLNTVFVCIDSVTYQKLFENKYLKDTLFFCRAQATTTGTGQYAGKYFMGLAATMEFFKPKASQTLGDKYADLGIEFKTRSTTGLDWYAKYAAKKKLATAIETITLDDEGKKINWYKQLNIKNDQITSRFVVSILEYQKEILSMMGFSPKEIASPMTYRQYNEKLSGGRKYPRQFNTFNEVSITINSAELAYLKKAMKMIQFSQKGNSFYSDGVVINYKVDEQATFRLNAVGISLLNKMPDRDIAISEKLNVVVRGDKARLVFND</sequence>
<comment type="caution">
    <text evidence="2">The sequence shown here is derived from an EMBL/GenBank/DDBJ whole genome shotgun (WGS) entry which is preliminary data.</text>
</comment>
<reference evidence="2 3" key="1">
    <citation type="journal article" date="2017" name="Int. J. Syst. Evol. Microbiol.">
        <title>Mucilaginibacterpsychrotolerans sp. nov., isolated from peatlands.</title>
        <authorList>
            <person name="Deng Y."/>
            <person name="Shen L."/>
            <person name="Xu B."/>
            <person name="Liu Y."/>
            <person name="Gu Z."/>
            <person name="Liu H."/>
            <person name="Zhou Y."/>
        </authorList>
    </citation>
    <scope>NUCLEOTIDE SEQUENCE [LARGE SCALE GENOMIC DNA]</scope>
    <source>
        <strain evidence="2 3">NH7-4</strain>
    </source>
</reference>
<organism evidence="2 3">
    <name type="scientific">Mucilaginibacter psychrotolerans</name>
    <dbReference type="NCBI Taxonomy" id="1524096"/>
    <lineage>
        <taxon>Bacteria</taxon>
        <taxon>Pseudomonadati</taxon>
        <taxon>Bacteroidota</taxon>
        <taxon>Sphingobacteriia</taxon>
        <taxon>Sphingobacteriales</taxon>
        <taxon>Sphingobacteriaceae</taxon>
        <taxon>Mucilaginibacter</taxon>
    </lineage>
</organism>
<dbReference type="RefSeq" id="WP_133233739.1">
    <property type="nucleotide sequence ID" value="NZ_SOZE01000023.1"/>
</dbReference>
<protein>
    <submittedName>
        <fullName evidence="2">Uncharacterized protein</fullName>
    </submittedName>
</protein>